<dbReference type="Gene3D" id="3.40.50.1000">
    <property type="entry name" value="HAD superfamily/HAD-like"/>
    <property type="match status" value="1"/>
</dbReference>
<evidence type="ECO:0000313" key="8">
    <source>
        <dbReference type="EMBL" id="SVD15196.1"/>
    </source>
</evidence>
<dbReference type="SUPFAM" id="SSF56784">
    <property type="entry name" value="HAD-like"/>
    <property type="match status" value="1"/>
</dbReference>
<keyword evidence="5" id="KW-0378">Hydrolase</keyword>
<protein>
    <recommendedName>
        <fullName evidence="7">D,D-heptose 1,7-bisphosphate phosphatase</fullName>
    </recommendedName>
</protein>
<dbReference type="InterPro" id="IPR023214">
    <property type="entry name" value="HAD_sf"/>
</dbReference>
<keyword evidence="3" id="KW-0963">Cytoplasm</keyword>
<dbReference type="GO" id="GO:0046872">
    <property type="term" value="F:metal ion binding"/>
    <property type="evidence" value="ECO:0007669"/>
    <property type="project" value="UniProtKB-KW"/>
</dbReference>
<name>A0A382SZ81_9ZZZZ</name>
<reference evidence="8" key="1">
    <citation type="submission" date="2018-05" db="EMBL/GenBank/DDBJ databases">
        <authorList>
            <person name="Lanie J.A."/>
            <person name="Ng W.-L."/>
            <person name="Kazmierczak K.M."/>
            <person name="Andrzejewski T.M."/>
            <person name="Davidsen T.M."/>
            <person name="Wayne K.J."/>
            <person name="Tettelin H."/>
            <person name="Glass J.I."/>
            <person name="Rusch D."/>
            <person name="Podicherti R."/>
            <person name="Tsui H.-C.T."/>
            <person name="Winkler M.E."/>
        </authorList>
    </citation>
    <scope>NUCLEOTIDE SEQUENCE</scope>
</reference>
<evidence type="ECO:0000256" key="6">
    <source>
        <dbReference type="ARBA" id="ARBA00023277"/>
    </source>
</evidence>
<dbReference type="CDD" id="cd07503">
    <property type="entry name" value="HAD_HisB-N"/>
    <property type="match status" value="1"/>
</dbReference>
<evidence type="ECO:0000256" key="3">
    <source>
        <dbReference type="ARBA" id="ARBA00022490"/>
    </source>
</evidence>
<dbReference type="Pfam" id="PF13242">
    <property type="entry name" value="Hydrolase_like"/>
    <property type="match status" value="1"/>
</dbReference>
<dbReference type="InterPro" id="IPR006549">
    <property type="entry name" value="HAD-SF_hydro_IIIA"/>
</dbReference>
<dbReference type="GO" id="GO:0005975">
    <property type="term" value="P:carbohydrate metabolic process"/>
    <property type="evidence" value="ECO:0007669"/>
    <property type="project" value="InterPro"/>
</dbReference>
<organism evidence="8">
    <name type="scientific">marine metagenome</name>
    <dbReference type="NCBI Taxonomy" id="408172"/>
    <lineage>
        <taxon>unclassified sequences</taxon>
        <taxon>metagenomes</taxon>
        <taxon>ecological metagenomes</taxon>
    </lineage>
</organism>
<dbReference type="InterPro" id="IPR006543">
    <property type="entry name" value="Histidinol-phos"/>
</dbReference>
<keyword evidence="4" id="KW-0479">Metal-binding</keyword>
<dbReference type="GO" id="GO:0005737">
    <property type="term" value="C:cytoplasm"/>
    <property type="evidence" value="ECO:0007669"/>
    <property type="project" value="UniProtKB-SubCell"/>
</dbReference>
<dbReference type="InterPro" id="IPR036412">
    <property type="entry name" value="HAD-like_sf"/>
</dbReference>
<dbReference type="PIRSF" id="PIRSF004682">
    <property type="entry name" value="GmhB"/>
    <property type="match status" value="1"/>
</dbReference>
<dbReference type="PANTHER" id="PTHR42891:SF1">
    <property type="entry name" value="D-GLYCERO-BETA-D-MANNO-HEPTOSE-1,7-BISPHOSPHATE 7-PHOSPHATASE"/>
    <property type="match status" value="1"/>
</dbReference>
<sequence length="162" mass="18695">MLPAIFLDRDGVINQERKDYVKNLTEFKIFDGVAEAIVLLRKKNFLIVIITNQSAINRKLLDVKTLENIHKYFQEYLKSNNTFIDAIYYCPHLPEENCFCRKPKPGLILKAAEDLKIDLKKSWMIGDLKTDIDAAQSAGCNSILLKKNQKLLDVIKEFINSF</sequence>
<evidence type="ECO:0000256" key="7">
    <source>
        <dbReference type="ARBA" id="ARBA00031828"/>
    </source>
</evidence>
<comment type="similarity">
    <text evidence="2">Belongs to the GmhB family.</text>
</comment>
<evidence type="ECO:0000256" key="1">
    <source>
        <dbReference type="ARBA" id="ARBA00004496"/>
    </source>
</evidence>
<evidence type="ECO:0000256" key="5">
    <source>
        <dbReference type="ARBA" id="ARBA00022801"/>
    </source>
</evidence>
<dbReference type="NCBIfam" id="TIGR01662">
    <property type="entry name" value="HAD-SF-IIIA"/>
    <property type="match status" value="1"/>
</dbReference>
<dbReference type="GO" id="GO:0016791">
    <property type="term" value="F:phosphatase activity"/>
    <property type="evidence" value="ECO:0007669"/>
    <property type="project" value="InterPro"/>
</dbReference>
<accession>A0A382SZ81</accession>
<dbReference type="InterPro" id="IPR004446">
    <property type="entry name" value="Heptose_bisP_phosphatase"/>
</dbReference>
<dbReference type="EMBL" id="UINC01132713">
    <property type="protein sequence ID" value="SVD15196.1"/>
    <property type="molecule type" value="Genomic_DNA"/>
</dbReference>
<comment type="subcellular location">
    <subcellularLocation>
        <location evidence="1">Cytoplasm</location>
    </subcellularLocation>
</comment>
<keyword evidence="6" id="KW-0119">Carbohydrate metabolism</keyword>
<evidence type="ECO:0000256" key="4">
    <source>
        <dbReference type="ARBA" id="ARBA00022723"/>
    </source>
</evidence>
<dbReference type="PANTHER" id="PTHR42891">
    <property type="entry name" value="D-GLYCERO-BETA-D-MANNO-HEPTOSE-1,7-BISPHOSPHATE 7-PHOSPHATASE"/>
    <property type="match status" value="1"/>
</dbReference>
<dbReference type="NCBIfam" id="NF006506">
    <property type="entry name" value="PRK08942.1"/>
    <property type="match status" value="1"/>
</dbReference>
<proteinExistence type="inferred from homology"/>
<evidence type="ECO:0000256" key="2">
    <source>
        <dbReference type="ARBA" id="ARBA00005628"/>
    </source>
</evidence>
<gene>
    <name evidence="8" type="ORF">METZ01_LOCUS368050</name>
</gene>
<dbReference type="AlphaFoldDB" id="A0A382SZ81"/>
<dbReference type="NCBIfam" id="TIGR01656">
    <property type="entry name" value="Histidinol-ppas"/>
    <property type="match status" value="1"/>
</dbReference>